<dbReference type="InterPro" id="IPR043502">
    <property type="entry name" value="DNA/RNA_pol_sf"/>
</dbReference>
<reference evidence="3" key="1">
    <citation type="journal article" date="2023" name="Plant J.">
        <title>Genome sequences and population genomics provide insights into the demographic history, inbreeding, and mutation load of two 'living fossil' tree species of Dipteronia.</title>
        <authorList>
            <person name="Feng Y."/>
            <person name="Comes H.P."/>
            <person name="Chen J."/>
            <person name="Zhu S."/>
            <person name="Lu R."/>
            <person name="Zhang X."/>
            <person name="Li P."/>
            <person name="Qiu J."/>
            <person name="Olsen K.M."/>
            <person name="Qiu Y."/>
        </authorList>
    </citation>
    <scope>NUCLEOTIDE SEQUENCE</scope>
    <source>
        <strain evidence="3">KIB01</strain>
    </source>
</reference>
<keyword evidence="1" id="KW-1133">Transmembrane helix</keyword>
<dbReference type="InterPro" id="IPR052343">
    <property type="entry name" value="Retrotransposon-Effector_Assoc"/>
</dbReference>
<evidence type="ECO:0000256" key="1">
    <source>
        <dbReference type="SAM" id="Phobius"/>
    </source>
</evidence>
<dbReference type="AlphaFoldDB" id="A0AAD9XFT7"/>
<evidence type="ECO:0000259" key="2">
    <source>
        <dbReference type="PROSITE" id="PS50878"/>
    </source>
</evidence>
<dbReference type="InterPro" id="IPR000477">
    <property type="entry name" value="RT_dom"/>
</dbReference>
<feature type="transmembrane region" description="Helical" evidence="1">
    <location>
        <begin position="312"/>
        <end position="331"/>
    </location>
</feature>
<feature type="transmembrane region" description="Helical" evidence="1">
    <location>
        <begin position="387"/>
        <end position="408"/>
    </location>
</feature>
<dbReference type="PANTHER" id="PTHR46890:SF48">
    <property type="entry name" value="RNA-DIRECTED DNA POLYMERASE"/>
    <property type="match status" value="1"/>
</dbReference>
<dbReference type="PROSITE" id="PS50878">
    <property type="entry name" value="RT_POL"/>
    <property type="match status" value="1"/>
</dbReference>
<sequence length="437" mass="49753">MTDFRPISCCNALYKIIVKIIANRIKVCLSDIISPSQSAFVAGRRIGDNILLVQELMRDYHKDAGMPKLALKVDLMKAFDMVDWGFLLDTPAAFHFPLKVINWIKACLTTPKFSIFINGELAGFFSGKRGLQQGDPMSPYLFVIVMEVLSKLLANHIMDTPNFKYHWRSDKLNLSHISFTDDLIMLCPGSYHSALVLKSALDEFFLLLGLCANHAKSNIFISSYLLKGTNLWEVKAPYTCSWNMRKLLLLRPFARPLIQHIIGNGLKTSLWFDNWHPDGPIQSEWSSRVIYDSGVSINAKVMQLFLMKIGDGLLLCPLILLKFGVICLLTTQNLLWMIEFYGLLLLMAFIQLRLLWGLLEPLILLFLGIKLCGFRRISRGWVSSFGWLLKVGFLPWIMFSATTLKLLLRVSFVTLKPRLMLTFSLSVCIAKPYGHNF</sequence>
<feature type="domain" description="Reverse transcriptase" evidence="2">
    <location>
        <begin position="1"/>
        <end position="231"/>
    </location>
</feature>
<dbReference type="PANTHER" id="PTHR46890">
    <property type="entry name" value="NON-LTR RETROLELEMENT REVERSE TRANSCRIPTASE-LIKE PROTEIN-RELATED"/>
    <property type="match status" value="1"/>
</dbReference>
<dbReference type="EMBL" id="JANJYI010000002">
    <property type="protein sequence ID" value="KAK2658649.1"/>
    <property type="molecule type" value="Genomic_DNA"/>
</dbReference>
<accession>A0AAD9XFT7</accession>
<evidence type="ECO:0000313" key="3">
    <source>
        <dbReference type="EMBL" id="KAK2658649.1"/>
    </source>
</evidence>
<keyword evidence="1" id="KW-0472">Membrane</keyword>
<gene>
    <name evidence="3" type="ORF">Ddye_005182</name>
</gene>
<keyword evidence="1" id="KW-0812">Transmembrane</keyword>
<dbReference type="CDD" id="cd01650">
    <property type="entry name" value="RT_nLTR_like"/>
    <property type="match status" value="1"/>
</dbReference>
<proteinExistence type="predicted"/>
<keyword evidence="4" id="KW-1185">Reference proteome</keyword>
<dbReference type="Proteomes" id="UP001280121">
    <property type="component" value="Unassembled WGS sequence"/>
</dbReference>
<dbReference type="Pfam" id="PF00078">
    <property type="entry name" value="RVT_1"/>
    <property type="match status" value="1"/>
</dbReference>
<dbReference type="SUPFAM" id="SSF56672">
    <property type="entry name" value="DNA/RNA polymerases"/>
    <property type="match status" value="1"/>
</dbReference>
<organism evidence="3 4">
    <name type="scientific">Dipteronia dyeriana</name>
    <dbReference type="NCBI Taxonomy" id="168575"/>
    <lineage>
        <taxon>Eukaryota</taxon>
        <taxon>Viridiplantae</taxon>
        <taxon>Streptophyta</taxon>
        <taxon>Embryophyta</taxon>
        <taxon>Tracheophyta</taxon>
        <taxon>Spermatophyta</taxon>
        <taxon>Magnoliopsida</taxon>
        <taxon>eudicotyledons</taxon>
        <taxon>Gunneridae</taxon>
        <taxon>Pentapetalae</taxon>
        <taxon>rosids</taxon>
        <taxon>malvids</taxon>
        <taxon>Sapindales</taxon>
        <taxon>Sapindaceae</taxon>
        <taxon>Hippocastanoideae</taxon>
        <taxon>Acereae</taxon>
        <taxon>Dipteronia</taxon>
    </lineage>
</organism>
<comment type="caution">
    <text evidence="3">The sequence shown here is derived from an EMBL/GenBank/DDBJ whole genome shotgun (WGS) entry which is preliminary data.</text>
</comment>
<protein>
    <recommendedName>
        <fullName evidence="2">Reverse transcriptase domain-containing protein</fullName>
    </recommendedName>
</protein>
<evidence type="ECO:0000313" key="4">
    <source>
        <dbReference type="Proteomes" id="UP001280121"/>
    </source>
</evidence>
<feature type="transmembrane region" description="Helical" evidence="1">
    <location>
        <begin position="343"/>
        <end position="367"/>
    </location>
</feature>
<name>A0AAD9XFT7_9ROSI</name>